<evidence type="ECO:0000256" key="8">
    <source>
        <dbReference type="ARBA" id="ARBA00022695"/>
    </source>
</evidence>
<dbReference type="NCBIfam" id="TIGR00594">
    <property type="entry name" value="polc"/>
    <property type="match status" value="1"/>
</dbReference>
<feature type="domain" description="Polymerase/histidinol phosphatase N-terminal" evidence="14">
    <location>
        <begin position="26"/>
        <end position="93"/>
    </location>
</feature>
<gene>
    <name evidence="15" type="ORF">GYA55_04535</name>
</gene>
<dbReference type="Pfam" id="PF14579">
    <property type="entry name" value="HHH_6"/>
    <property type="match status" value="1"/>
</dbReference>
<sequence>MPEKTYSKIRPLRSKAPNVAPTYPWAELQVTSNFSFLRGGSHPEELVFEAERFGYRAIALTDLNTLAGIVRAHVAAKGSGLRFIVGARLTLFESETGESGPSQKSRSSSKDHKMWDTASARARHVVSGSAFGRLLRQPPPMISVLVYPTSREAYASLCRILSIGKRRAAKGECYLFIEDFLQNQKDLACILIPPSIDILQDERHLLAPEFSIEESNLTTLNVESTQKFFDKACKLFLDSLSNEYLSLAFTKNYDKKNQAVLKQIKESSAAFKIPLVVVNDIYYHTSERKALQDVLCCIRNHCTIQSAGFRLLKNSNRHLKSTSEIARIYKDEPKALNRVLDIEEMTRGFSLDELKYEYPDEICPNNKTPFAYLKELTWKGAKKLYPNGISAKTKSLLQQEFKLIKELNYEKYFLTCYDIVRFARSRDILCQGRGAAANSAVCFCLGITSVDPEKIDLLFASFVSKERDEPPDIDIDFEHERREEVIQYIYSKYGRERAGLTAEVVSYKHRSAVRDVGKALGLSIEIVDKIAKSIHRWTSYEVPEEFLKELGLETEALSIKNTLLFAKQLLGFPRHLSQHVGGFIISLRPLSESVPILNASMPDRTIIEWDKDDIEALGMLKIDILALGMLSCIKKALSYINEQHRTESRALLALHTIPPEDPDVYDMICESDTVGVFQIESRAQMSMLPRLKPRCFYDLVIEVAIVRPGPIHGNMVHPFLRRKSGLEKVIFPDEEVKAILGKTLGVPLFQEQAMRLAIVLADFSPGEAEQLRRAMAAWKKNKTLIASFKERIVKGMKEKGYTKEFAETCVDQIKGFSEYGFPESHAASFALLVYASAWIKCHYPVAFAAALLNSQPMGFYAPSQIIQDLKAHGFSVLPIDINSSEWDCTIEIPVRLVEEPYYIRVKNALRLGMRMIKGINKEQACIISNLVKATGKLSSIRELWFKAYENGLTLRKSTLLNLARADAFSSLGLSRREALWEISSLPEKILPLDPFEKAKREPIELASISLQEEMFQDYKTTGLSLKAHPIAFIRDELKLNKALSASQLRTIKKGKGLIHVSAGGLVIVRQRPGSAKGIVFLTLEDETGTFNIIIRPKIFEEYTNLIVNGSALLVHGFLEKIGNISYINAQKIQSLDDLLIQKREISLPSKSYSY</sequence>
<keyword evidence="7 15" id="KW-0808">Transferase</keyword>
<evidence type="ECO:0000256" key="3">
    <source>
        <dbReference type="ARBA" id="ARBA00012417"/>
    </source>
</evidence>
<dbReference type="SMART" id="SM00481">
    <property type="entry name" value="POLIIIAc"/>
    <property type="match status" value="1"/>
</dbReference>
<dbReference type="InterPro" id="IPR004365">
    <property type="entry name" value="NA-bd_OB_tRNA"/>
</dbReference>
<dbReference type="GO" id="GO:0003676">
    <property type="term" value="F:nucleic acid binding"/>
    <property type="evidence" value="ECO:0007669"/>
    <property type="project" value="InterPro"/>
</dbReference>
<evidence type="ECO:0000313" key="16">
    <source>
        <dbReference type="Proteomes" id="UP000524246"/>
    </source>
</evidence>
<evidence type="ECO:0000256" key="6">
    <source>
        <dbReference type="ARBA" id="ARBA00022490"/>
    </source>
</evidence>
<dbReference type="GO" id="GO:0006281">
    <property type="term" value="P:DNA repair"/>
    <property type="evidence" value="ECO:0007669"/>
    <property type="project" value="UniProtKB-KW"/>
</dbReference>
<evidence type="ECO:0000256" key="13">
    <source>
        <dbReference type="ARBA" id="ARBA00049244"/>
    </source>
</evidence>
<dbReference type="InterPro" id="IPR004013">
    <property type="entry name" value="PHP_dom"/>
</dbReference>
<dbReference type="InterPro" id="IPR004805">
    <property type="entry name" value="DnaE2/DnaE/PolC"/>
</dbReference>
<dbReference type="InterPro" id="IPR041931">
    <property type="entry name" value="DNA_pol3_alpha_thumb_dom"/>
</dbReference>
<dbReference type="PANTHER" id="PTHR32294">
    <property type="entry name" value="DNA POLYMERASE III SUBUNIT ALPHA"/>
    <property type="match status" value="1"/>
</dbReference>
<evidence type="ECO:0000256" key="4">
    <source>
        <dbReference type="ARBA" id="ARBA00017273"/>
    </source>
</evidence>
<dbReference type="GO" id="GO:0006260">
    <property type="term" value="P:DNA replication"/>
    <property type="evidence" value="ECO:0007669"/>
    <property type="project" value="UniProtKB-KW"/>
</dbReference>
<dbReference type="GO" id="GO:0008408">
    <property type="term" value="F:3'-5' exonuclease activity"/>
    <property type="evidence" value="ECO:0007669"/>
    <property type="project" value="InterPro"/>
</dbReference>
<evidence type="ECO:0000256" key="11">
    <source>
        <dbReference type="ARBA" id="ARBA00022932"/>
    </source>
</evidence>
<keyword evidence="12" id="KW-0234">DNA repair</keyword>
<dbReference type="InterPro" id="IPR011708">
    <property type="entry name" value="DNA_pol3_alpha_NTPase_dom"/>
</dbReference>
<dbReference type="GO" id="GO:0005737">
    <property type="term" value="C:cytoplasm"/>
    <property type="evidence" value="ECO:0007669"/>
    <property type="project" value="UniProtKB-SubCell"/>
</dbReference>
<protein>
    <recommendedName>
        <fullName evidence="5">DNA polymerase III subunit alpha</fullName>
        <ecNumber evidence="3">2.7.7.7</ecNumber>
    </recommendedName>
    <alternativeName>
        <fullName evidence="4">Error-prone DNA polymerase</fullName>
    </alternativeName>
</protein>
<dbReference type="Pfam" id="PF02811">
    <property type="entry name" value="PHP"/>
    <property type="match status" value="1"/>
</dbReference>
<dbReference type="Gene3D" id="1.10.10.1600">
    <property type="entry name" value="Bacterial DNA polymerase III alpha subunit, thumb domain"/>
    <property type="match status" value="1"/>
</dbReference>
<evidence type="ECO:0000256" key="2">
    <source>
        <dbReference type="ARBA" id="ARBA00007391"/>
    </source>
</evidence>
<keyword evidence="9" id="KW-0235">DNA replication</keyword>
<accession>A0A7X9IKY3</accession>
<dbReference type="Pfam" id="PF07733">
    <property type="entry name" value="DNA_pol3_alpha"/>
    <property type="match status" value="1"/>
</dbReference>
<dbReference type="SUPFAM" id="SSF89550">
    <property type="entry name" value="PHP domain-like"/>
    <property type="match status" value="1"/>
</dbReference>
<dbReference type="EMBL" id="JAAZON010000188">
    <property type="protein sequence ID" value="NMC62415.1"/>
    <property type="molecule type" value="Genomic_DNA"/>
</dbReference>
<dbReference type="AlphaFoldDB" id="A0A7X9IKY3"/>
<dbReference type="InterPro" id="IPR016195">
    <property type="entry name" value="Pol/histidinol_Pase-like"/>
</dbReference>
<evidence type="ECO:0000259" key="14">
    <source>
        <dbReference type="SMART" id="SM00481"/>
    </source>
</evidence>
<dbReference type="Gene3D" id="3.20.20.140">
    <property type="entry name" value="Metal-dependent hydrolases"/>
    <property type="match status" value="1"/>
</dbReference>
<reference evidence="15 16" key="1">
    <citation type="journal article" date="2020" name="Biotechnol. Biofuels">
        <title>New insights from the biogas microbiome by comprehensive genome-resolved metagenomics of nearly 1600 species originating from multiple anaerobic digesters.</title>
        <authorList>
            <person name="Campanaro S."/>
            <person name="Treu L."/>
            <person name="Rodriguez-R L.M."/>
            <person name="Kovalovszki A."/>
            <person name="Ziels R.M."/>
            <person name="Maus I."/>
            <person name="Zhu X."/>
            <person name="Kougias P.G."/>
            <person name="Basile A."/>
            <person name="Luo G."/>
            <person name="Schluter A."/>
            <person name="Konstantinidis K.T."/>
            <person name="Angelidaki I."/>
        </authorList>
    </citation>
    <scope>NUCLEOTIDE SEQUENCE [LARGE SCALE GENOMIC DNA]</scope>
    <source>
        <strain evidence="15">AS27yjCOA_65</strain>
    </source>
</reference>
<dbReference type="InterPro" id="IPR003141">
    <property type="entry name" value="Pol/His_phosphatase_N"/>
</dbReference>
<organism evidence="15 16">
    <name type="scientific">SAR324 cluster bacterium</name>
    <dbReference type="NCBI Taxonomy" id="2024889"/>
    <lineage>
        <taxon>Bacteria</taxon>
        <taxon>Deltaproteobacteria</taxon>
        <taxon>SAR324 cluster</taxon>
    </lineage>
</organism>
<dbReference type="CDD" id="cd04485">
    <property type="entry name" value="DnaE_OBF"/>
    <property type="match status" value="1"/>
</dbReference>
<dbReference type="EC" id="2.7.7.7" evidence="3"/>
<name>A0A7X9IKY3_9DELT</name>
<comment type="caution">
    <text evidence="15">The sequence shown here is derived from an EMBL/GenBank/DDBJ whole genome shotgun (WGS) entry which is preliminary data.</text>
</comment>
<comment type="similarity">
    <text evidence="2">Belongs to the DNA polymerase type-C family. DnaE2 subfamily.</text>
</comment>
<dbReference type="PANTHER" id="PTHR32294:SF4">
    <property type="entry name" value="ERROR-PRONE DNA POLYMERASE"/>
    <property type="match status" value="1"/>
</dbReference>
<keyword evidence="6" id="KW-0963">Cytoplasm</keyword>
<dbReference type="NCBIfam" id="NF004225">
    <property type="entry name" value="PRK05672.1"/>
    <property type="match status" value="1"/>
</dbReference>
<dbReference type="Pfam" id="PF01336">
    <property type="entry name" value="tRNA_anti-codon"/>
    <property type="match status" value="1"/>
</dbReference>
<dbReference type="GO" id="GO:0003887">
    <property type="term" value="F:DNA-directed DNA polymerase activity"/>
    <property type="evidence" value="ECO:0007669"/>
    <property type="project" value="UniProtKB-KW"/>
</dbReference>
<keyword evidence="8 15" id="KW-0548">Nucleotidyltransferase</keyword>
<proteinExistence type="inferred from homology"/>
<keyword evidence="10" id="KW-0227">DNA damage</keyword>
<evidence type="ECO:0000256" key="5">
    <source>
        <dbReference type="ARBA" id="ARBA00019114"/>
    </source>
</evidence>
<comment type="catalytic activity">
    <reaction evidence="13">
        <text>DNA(n) + a 2'-deoxyribonucleoside 5'-triphosphate = DNA(n+1) + diphosphate</text>
        <dbReference type="Rhea" id="RHEA:22508"/>
        <dbReference type="Rhea" id="RHEA-COMP:17339"/>
        <dbReference type="Rhea" id="RHEA-COMP:17340"/>
        <dbReference type="ChEBI" id="CHEBI:33019"/>
        <dbReference type="ChEBI" id="CHEBI:61560"/>
        <dbReference type="ChEBI" id="CHEBI:173112"/>
        <dbReference type="EC" id="2.7.7.7"/>
    </reaction>
</comment>
<evidence type="ECO:0000256" key="1">
    <source>
        <dbReference type="ARBA" id="ARBA00004496"/>
    </source>
</evidence>
<evidence type="ECO:0000256" key="12">
    <source>
        <dbReference type="ARBA" id="ARBA00023204"/>
    </source>
</evidence>
<dbReference type="InterPro" id="IPR023073">
    <property type="entry name" value="DnaE2"/>
</dbReference>
<dbReference type="Pfam" id="PF17657">
    <property type="entry name" value="DNA_pol3_finger"/>
    <property type="match status" value="1"/>
</dbReference>
<evidence type="ECO:0000313" key="15">
    <source>
        <dbReference type="EMBL" id="NMC62415.1"/>
    </source>
</evidence>
<evidence type="ECO:0000256" key="10">
    <source>
        <dbReference type="ARBA" id="ARBA00022763"/>
    </source>
</evidence>
<comment type="subcellular location">
    <subcellularLocation>
        <location evidence="1">Cytoplasm</location>
    </subcellularLocation>
</comment>
<evidence type="ECO:0000256" key="9">
    <source>
        <dbReference type="ARBA" id="ARBA00022705"/>
    </source>
</evidence>
<dbReference type="InterPro" id="IPR029460">
    <property type="entry name" value="DNAPol_HHH"/>
</dbReference>
<dbReference type="HAMAP" id="MF_01902">
    <property type="entry name" value="DNApol_error_prone"/>
    <property type="match status" value="1"/>
</dbReference>
<dbReference type="InterPro" id="IPR040982">
    <property type="entry name" value="DNA_pol3_finger"/>
</dbReference>
<evidence type="ECO:0000256" key="7">
    <source>
        <dbReference type="ARBA" id="ARBA00022679"/>
    </source>
</evidence>
<dbReference type="Proteomes" id="UP000524246">
    <property type="component" value="Unassembled WGS sequence"/>
</dbReference>
<keyword evidence="11" id="KW-0239">DNA-directed DNA polymerase</keyword>